<organism evidence="3 4">
    <name type="scientific">Ciceribacter naphthalenivorans</name>
    <dbReference type="NCBI Taxonomy" id="1118451"/>
    <lineage>
        <taxon>Bacteria</taxon>
        <taxon>Pseudomonadati</taxon>
        <taxon>Pseudomonadota</taxon>
        <taxon>Alphaproteobacteria</taxon>
        <taxon>Hyphomicrobiales</taxon>
        <taxon>Rhizobiaceae</taxon>
        <taxon>Ciceribacter</taxon>
    </lineage>
</organism>
<dbReference type="PANTHER" id="PTHR41313">
    <property type="entry name" value="ADENINE-SPECIFIC METHYLTRANSFERASE"/>
    <property type="match status" value="1"/>
</dbReference>
<evidence type="ECO:0000313" key="3">
    <source>
        <dbReference type="EMBL" id="GEO86853.1"/>
    </source>
</evidence>
<reference evidence="3 4" key="1">
    <citation type="submission" date="2019-07" db="EMBL/GenBank/DDBJ databases">
        <title>Whole genome shotgun sequence of Rhizobium naphthalenivorans NBRC 107585.</title>
        <authorList>
            <person name="Hosoyama A."/>
            <person name="Uohara A."/>
            <person name="Ohji S."/>
            <person name="Ichikawa N."/>
        </authorList>
    </citation>
    <scope>NUCLEOTIDE SEQUENCE [LARGE SCALE GENOMIC DNA]</scope>
    <source>
        <strain evidence="3 4">NBRC 107585</strain>
    </source>
</reference>
<gene>
    <name evidence="3" type="ORF">RNA01_37850</name>
</gene>
<keyword evidence="1" id="KW-0175">Coiled coil</keyword>
<dbReference type="SUPFAM" id="SSF52540">
    <property type="entry name" value="P-loop containing nucleoside triphosphate hydrolases"/>
    <property type="match status" value="1"/>
</dbReference>
<dbReference type="Proteomes" id="UP000321717">
    <property type="component" value="Unassembled WGS sequence"/>
</dbReference>
<feature type="coiled-coil region" evidence="1">
    <location>
        <begin position="370"/>
        <end position="435"/>
    </location>
</feature>
<sequence length="444" mass="50002">MPAMDDEPENKLNLLVRNAHRIWKETSGLTYLRPDGKVYELPGAAQMIFSDLGTINVEKTRGFSAYRWIRGELIRMGVPASEIAFMQDYKKTEAKQRLFGDVRSGKVRFLIGSSETMGTGVNAQLRLKALHHLDVPWLPSQIEQREGRIVRQGNQHEEVDIFAYATQGSLDATMWQQNERKARFIAAALSGDTSIRRLEDLNEGQVSQFAMAKAIASGDERLMQKAGLEADIARLERLRVAHEDDLFAVRRQLHDAEREIATATRRIAEIGQDIERLIPTAGDAFSMAVNGKAYTERKDAGRALMKEILTLVQLRQEGEVHIASIGGFDLVYDGETFGRGDNCHYQTLLQRAGATQEIELPVTLMPLGAVSRLEYALDGFEAERQRYRQRLEEYRCRLASYQSRQAGEFGSAGELADKRQKLREVEEALAVSAREDADREEIAA</sequence>
<dbReference type="AlphaFoldDB" id="A0A512HN35"/>
<feature type="coiled-coil region" evidence="1">
    <location>
        <begin position="225"/>
        <end position="273"/>
    </location>
</feature>
<dbReference type="PANTHER" id="PTHR41313:SF1">
    <property type="entry name" value="DNA METHYLASE ADENINE-SPECIFIC DOMAIN-CONTAINING PROTEIN"/>
    <property type="match status" value="1"/>
</dbReference>
<name>A0A512HN35_9HYPH</name>
<evidence type="ECO:0000259" key="2">
    <source>
        <dbReference type="Pfam" id="PF00271"/>
    </source>
</evidence>
<evidence type="ECO:0000256" key="1">
    <source>
        <dbReference type="SAM" id="Coils"/>
    </source>
</evidence>
<dbReference type="Pfam" id="PF00271">
    <property type="entry name" value="Helicase_C"/>
    <property type="match status" value="1"/>
</dbReference>
<dbReference type="InterPro" id="IPR001650">
    <property type="entry name" value="Helicase_C-like"/>
</dbReference>
<comment type="caution">
    <text evidence="3">The sequence shown here is derived from an EMBL/GenBank/DDBJ whole genome shotgun (WGS) entry which is preliminary data.</text>
</comment>
<dbReference type="InterPro" id="IPR027417">
    <property type="entry name" value="P-loop_NTPase"/>
</dbReference>
<feature type="domain" description="Helicase C-terminal" evidence="2">
    <location>
        <begin position="86"/>
        <end position="153"/>
    </location>
</feature>
<keyword evidence="4" id="KW-1185">Reference proteome</keyword>
<dbReference type="Gene3D" id="3.40.50.300">
    <property type="entry name" value="P-loop containing nucleotide triphosphate hydrolases"/>
    <property type="match status" value="1"/>
</dbReference>
<proteinExistence type="predicted"/>
<accession>A0A512HN35</accession>
<protein>
    <recommendedName>
        <fullName evidence="2">Helicase C-terminal domain-containing protein</fullName>
    </recommendedName>
</protein>
<dbReference type="InterPro" id="IPR052933">
    <property type="entry name" value="DNA_Protect_Modify"/>
</dbReference>
<dbReference type="EMBL" id="BJZP01000025">
    <property type="protein sequence ID" value="GEO86853.1"/>
    <property type="molecule type" value="Genomic_DNA"/>
</dbReference>
<evidence type="ECO:0000313" key="4">
    <source>
        <dbReference type="Proteomes" id="UP000321717"/>
    </source>
</evidence>